<dbReference type="EMBL" id="DRKP01000060">
    <property type="protein sequence ID" value="HEB95847.1"/>
    <property type="molecule type" value="Genomic_DNA"/>
</dbReference>
<feature type="domain" description="Response regulatory" evidence="3">
    <location>
        <begin position="3"/>
        <end position="121"/>
    </location>
</feature>
<dbReference type="PANTHER" id="PTHR45228:SF1">
    <property type="entry name" value="CYCLIC DI-GMP PHOSPHODIESTERASE TM_0186"/>
    <property type="match status" value="1"/>
</dbReference>
<evidence type="ECO:0000259" key="3">
    <source>
        <dbReference type="PROSITE" id="PS50110"/>
    </source>
</evidence>
<dbReference type="InterPro" id="IPR001789">
    <property type="entry name" value="Sig_transdc_resp-reg_receiver"/>
</dbReference>
<dbReference type="Proteomes" id="UP000886251">
    <property type="component" value="Unassembled WGS sequence"/>
</dbReference>
<dbReference type="PROSITE" id="PS51832">
    <property type="entry name" value="HD_GYP"/>
    <property type="match status" value="1"/>
</dbReference>
<dbReference type="SMART" id="SM00448">
    <property type="entry name" value="REC"/>
    <property type="match status" value="1"/>
</dbReference>
<dbReference type="CDD" id="cd00077">
    <property type="entry name" value="HDc"/>
    <property type="match status" value="1"/>
</dbReference>
<organism evidence="5">
    <name type="scientific">Sedimenticola thiotaurini</name>
    <dbReference type="NCBI Taxonomy" id="1543721"/>
    <lineage>
        <taxon>Bacteria</taxon>
        <taxon>Pseudomonadati</taxon>
        <taxon>Pseudomonadota</taxon>
        <taxon>Gammaproteobacteria</taxon>
        <taxon>Chromatiales</taxon>
        <taxon>Sedimenticolaceae</taxon>
        <taxon>Sedimenticola</taxon>
    </lineage>
</organism>
<protein>
    <submittedName>
        <fullName evidence="5">Response regulator</fullName>
    </submittedName>
</protein>
<accession>A0A831RII3</accession>
<dbReference type="AlphaFoldDB" id="A0A831RII3"/>
<reference evidence="5" key="1">
    <citation type="journal article" date="2020" name="mSystems">
        <title>Genome- and Community-Level Interaction Insights into Carbon Utilization and Element Cycling Functions of Hydrothermarchaeota in Hydrothermal Sediment.</title>
        <authorList>
            <person name="Zhou Z."/>
            <person name="Liu Y."/>
            <person name="Xu W."/>
            <person name="Pan J."/>
            <person name="Luo Z.H."/>
            <person name="Li M."/>
        </authorList>
    </citation>
    <scope>NUCLEOTIDE SEQUENCE [LARGE SCALE GENOMIC DNA]</scope>
    <source>
        <strain evidence="5">HyVt-443</strain>
    </source>
</reference>
<evidence type="ECO:0000256" key="1">
    <source>
        <dbReference type="ARBA" id="ARBA00022801"/>
    </source>
</evidence>
<dbReference type="Pfam" id="PF00072">
    <property type="entry name" value="Response_reg"/>
    <property type="match status" value="1"/>
</dbReference>
<dbReference type="SUPFAM" id="SSF52172">
    <property type="entry name" value="CheY-like"/>
    <property type="match status" value="1"/>
</dbReference>
<name>A0A831RII3_9GAMM</name>
<dbReference type="Gene3D" id="3.40.50.2300">
    <property type="match status" value="1"/>
</dbReference>
<feature type="domain" description="HD-GYP" evidence="4">
    <location>
        <begin position="148"/>
        <end position="345"/>
    </location>
</feature>
<dbReference type="InterPro" id="IPR052020">
    <property type="entry name" value="Cyclic_di-GMP/3'3'-cGAMP_PDE"/>
</dbReference>
<evidence type="ECO:0000259" key="4">
    <source>
        <dbReference type="PROSITE" id="PS51832"/>
    </source>
</evidence>
<evidence type="ECO:0000256" key="2">
    <source>
        <dbReference type="PROSITE-ProRule" id="PRU00169"/>
    </source>
</evidence>
<dbReference type="FunFam" id="1.10.3210.10:FF:000018">
    <property type="entry name" value="Two-component system response regulator"/>
    <property type="match status" value="1"/>
</dbReference>
<dbReference type="PANTHER" id="PTHR45228">
    <property type="entry name" value="CYCLIC DI-GMP PHOSPHODIESTERASE TM_0186-RELATED"/>
    <property type="match status" value="1"/>
</dbReference>
<keyword evidence="2" id="KW-0597">Phosphoprotein</keyword>
<feature type="modified residue" description="4-aspartylphosphate" evidence="2">
    <location>
        <position position="54"/>
    </location>
</feature>
<proteinExistence type="predicted"/>
<dbReference type="InterPro" id="IPR037522">
    <property type="entry name" value="HD_GYP_dom"/>
</dbReference>
<dbReference type="Pfam" id="PF13487">
    <property type="entry name" value="HD_5"/>
    <property type="match status" value="1"/>
</dbReference>
<keyword evidence="1" id="KW-0378">Hydrolase</keyword>
<comment type="caution">
    <text evidence="5">The sequence shown here is derived from an EMBL/GenBank/DDBJ whole genome shotgun (WGS) entry which is preliminary data.</text>
</comment>
<dbReference type="SMART" id="SM00471">
    <property type="entry name" value="HDc"/>
    <property type="match status" value="1"/>
</dbReference>
<dbReference type="PROSITE" id="PS50110">
    <property type="entry name" value="RESPONSE_REGULATORY"/>
    <property type="match status" value="1"/>
</dbReference>
<dbReference type="Gene3D" id="1.10.3210.10">
    <property type="entry name" value="Hypothetical protein af1432"/>
    <property type="match status" value="1"/>
</dbReference>
<evidence type="ECO:0000313" key="5">
    <source>
        <dbReference type="EMBL" id="HEB95847.1"/>
    </source>
</evidence>
<sequence length="352" mass="40725">MSTVLIIDDQSISRMILEELIRSIDREIQVESFASPVKALEWAKGNSHDLVITDFKMPHMDGIEFTHWFRQIPSCVDIPLVIITCVDEKSVRYRALEAGATDFLSKPIDHYECRARCRNLLQLRRQQQIIKDRARWLEQEVFNKTHELEQREKETLLRLAKAGEYRDEDTGNHVVRMAEYAFLVAQEIGLEHELCEIIRHAAPMHDIGKIGVPDHILLKRGRLDSDEWARMQTHTRIGYEILRDSPSFFLKSGAIIALGHHERFDGSGYPQGLKGAEIPIEARVAAVADVFDALQSERPYKKAWGIDRTLEYMRQQRGRHFDPDCIDAFFSRLDRILSIRERFSDDGTTVSL</sequence>
<dbReference type="CDD" id="cd17551">
    <property type="entry name" value="REC_RpfG-like"/>
    <property type="match status" value="1"/>
</dbReference>
<dbReference type="GO" id="GO:0004112">
    <property type="term" value="F:cyclic-nucleotide phosphodiesterase activity"/>
    <property type="evidence" value="ECO:0007669"/>
    <property type="project" value="UniProtKB-ARBA"/>
</dbReference>
<dbReference type="InterPro" id="IPR011006">
    <property type="entry name" value="CheY-like_superfamily"/>
</dbReference>
<dbReference type="InterPro" id="IPR003607">
    <property type="entry name" value="HD/PDEase_dom"/>
</dbReference>
<dbReference type="SUPFAM" id="SSF109604">
    <property type="entry name" value="HD-domain/PDEase-like"/>
    <property type="match status" value="1"/>
</dbReference>
<dbReference type="GO" id="GO:0000160">
    <property type="term" value="P:phosphorelay signal transduction system"/>
    <property type="evidence" value="ECO:0007669"/>
    <property type="project" value="InterPro"/>
</dbReference>
<dbReference type="GO" id="GO:0009214">
    <property type="term" value="P:cyclic nucleotide catabolic process"/>
    <property type="evidence" value="ECO:0007669"/>
    <property type="project" value="UniProtKB-ARBA"/>
</dbReference>
<gene>
    <name evidence="5" type="ORF">ENI96_05390</name>
</gene>